<comment type="caution">
    <text evidence="2">The sequence shown here is derived from an EMBL/GenBank/DDBJ whole genome shotgun (WGS) entry which is preliminary data.</text>
</comment>
<sequence length="196" mass="20092">MKIKQQRFITSTAAVLMVCLLVSGYFAVAQSGSSDDPLVTQSYLDAVITPKAMQTAENAANAQANTLSARINELSQKLNESITAAAAAVASDETFLKRVSAAGGGTAADSGTWQSLTLSAGQKVYLAAGAEVVLRSGAATCVESGGRGLVNLSEVGELSEGEALDLYALYTATTQSAGLQATERTKVLISGDYSVA</sequence>
<dbReference type="AlphaFoldDB" id="A0A1Y4LB90"/>
<organism evidence="2 3">
    <name type="scientific">Butyricicoccus pullicaecorum</name>
    <dbReference type="NCBI Taxonomy" id="501571"/>
    <lineage>
        <taxon>Bacteria</taxon>
        <taxon>Bacillati</taxon>
        <taxon>Bacillota</taxon>
        <taxon>Clostridia</taxon>
        <taxon>Eubacteriales</taxon>
        <taxon>Butyricicoccaceae</taxon>
        <taxon>Butyricicoccus</taxon>
    </lineage>
</organism>
<protein>
    <submittedName>
        <fullName evidence="2">Uncharacterized protein</fullName>
    </submittedName>
</protein>
<dbReference type="EMBL" id="NFKK01000002">
    <property type="protein sequence ID" value="OUP53984.1"/>
    <property type="molecule type" value="Genomic_DNA"/>
</dbReference>
<reference evidence="3" key="1">
    <citation type="submission" date="2017-04" db="EMBL/GenBank/DDBJ databases">
        <title>Function of individual gut microbiota members based on whole genome sequencing of pure cultures obtained from chicken caecum.</title>
        <authorList>
            <person name="Medvecky M."/>
            <person name="Cejkova D."/>
            <person name="Polansky O."/>
            <person name="Karasova D."/>
            <person name="Kubasova T."/>
            <person name="Cizek A."/>
            <person name="Rychlik I."/>
        </authorList>
    </citation>
    <scope>NUCLEOTIDE SEQUENCE [LARGE SCALE GENOMIC DNA]</scope>
    <source>
        <strain evidence="3">An180</strain>
    </source>
</reference>
<dbReference type="Proteomes" id="UP000195897">
    <property type="component" value="Unassembled WGS sequence"/>
</dbReference>
<gene>
    <name evidence="2" type="ORF">B5F17_01885</name>
</gene>
<name>A0A1Y4LB90_9FIRM</name>
<accession>A0A1Y4LB90</accession>
<evidence type="ECO:0000313" key="2">
    <source>
        <dbReference type="EMBL" id="OUP53984.1"/>
    </source>
</evidence>
<feature type="signal peptide" evidence="1">
    <location>
        <begin position="1"/>
        <end position="29"/>
    </location>
</feature>
<feature type="chain" id="PRO_5011006531" evidence="1">
    <location>
        <begin position="30"/>
        <end position="196"/>
    </location>
</feature>
<evidence type="ECO:0000256" key="1">
    <source>
        <dbReference type="SAM" id="SignalP"/>
    </source>
</evidence>
<keyword evidence="1" id="KW-0732">Signal</keyword>
<evidence type="ECO:0000313" key="3">
    <source>
        <dbReference type="Proteomes" id="UP000195897"/>
    </source>
</evidence>
<proteinExistence type="predicted"/>
<dbReference type="RefSeq" id="WP_087370202.1">
    <property type="nucleotide sequence ID" value="NZ_JBKTCX010000019.1"/>
</dbReference>